<feature type="compositionally biased region" description="Low complexity" evidence="1">
    <location>
        <begin position="59"/>
        <end position="78"/>
    </location>
</feature>
<reference evidence="2 3" key="1">
    <citation type="journal article" date="2017" name="Mol. Biol. Evol.">
        <title>The 4-celled Tetrabaena socialis nuclear genome reveals the essential components for genetic control of cell number at the origin of multicellularity in the volvocine lineage.</title>
        <authorList>
            <person name="Featherston J."/>
            <person name="Arakaki Y."/>
            <person name="Hanschen E.R."/>
            <person name="Ferris P.J."/>
            <person name="Michod R.E."/>
            <person name="Olson B.J.S.C."/>
            <person name="Nozaki H."/>
            <person name="Durand P.M."/>
        </authorList>
    </citation>
    <scope>NUCLEOTIDE SEQUENCE [LARGE SCALE GENOMIC DNA]</scope>
    <source>
        <strain evidence="2 3">NIES-571</strain>
    </source>
</reference>
<dbReference type="InterPro" id="IPR051468">
    <property type="entry name" value="Fungal_SecMetab_SDRs"/>
</dbReference>
<dbReference type="GO" id="GO:0016491">
    <property type="term" value="F:oxidoreductase activity"/>
    <property type="evidence" value="ECO:0007669"/>
    <property type="project" value="TreeGrafter"/>
</dbReference>
<proteinExistence type="predicted"/>
<organism evidence="2 3">
    <name type="scientific">Tetrabaena socialis</name>
    <dbReference type="NCBI Taxonomy" id="47790"/>
    <lineage>
        <taxon>Eukaryota</taxon>
        <taxon>Viridiplantae</taxon>
        <taxon>Chlorophyta</taxon>
        <taxon>core chlorophytes</taxon>
        <taxon>Chlorophyceae</taxon>
        <taxon>CS clade</taxon>
        <taxon>Chlamydomonadales</taxon>
        <taxon>Tetrabaenaceae</taxon>
        <taxon>Tetrabaena</taxon>
    </lineage>
</organism>
<dbReference type="AlphaFoldDB" id="A0A2J7ZSR2"/>
<evidence type="ECO:0000313" key="3">
    <source>
        <dbReference type="Proteomes" id="UP000236333"/>
    </source>
</evidence>
<dbReference type="InterPro" id="IPR036291">
    <property type="entry name" value="NAD(P)-bd_dom_sf"/>
</dbReference>
<gene>
    <name evidence="2" type="ORF">TSOC_010669</name>
</gene>
<dbReference type="PANTHER" id="PTHR43544:SF12">
    <property type="entry name" value="NAD(P)-BINDING ROSSMANN-FOLD SUPERFAMILY PROTEIN"/>
    <property type="match status" value="1"/>
</dbReference>
<protein>
    <submittedName>
        <fullName evidence="2">Uncharacterized protein</fullName>
    </submittedName>
</protein>
<evidence type="ECO:0000256" key="1">
    <source>
        <dbReference type="SAM" id="MobiDB-lite"/>
    </source>
</evidence>
<dbReference type="PANTHER" id="PTHR43544">
    <property type="entry name" value="SHORT-CHAIN DEHYDROGENASE/REDUCTASE"/>
    <property type="match status" value="1"/>
</dbReference>
<sequence length="226" mass="22829">MRRALGAADRLWRSTLAGAPAAAALGSYSAARAAAAPPQPHRAQRQMHGGARGAPPPRGAGAAAAAPSSAASPAEAAGAAVSEEEATAAIRARFQRRTCLVQGASRGLGLEFVRQLLAVPDTTVVAACRDPAGAAALQRLLLAEAPHTAGGGGPSYDAVRQRLHIVQLDVCDEDSIQRAAEEVSGLVDGLDLLLNCSGVLHSGPAGMAPGGWMEAEEVARVVEGRG</sequence>
<comment type="caution">
    <text evidence="2">The sequence shown here is derived from an EMBL/GenBank/DDBJ whole genome shotgun (WGS) entry which is preliminary data.</text>
</comment>
<accession>A0A2J7ZSR2</accession>
<dbReference type="Proteomes" id="UP000236333">
    <property type="component" value="Unassembled WGS sequence"/>
</dbReference>
<name>A0A2J7ZSR2_9CHLO</name>
<feature type="region of interest" description="Disordered" evidence="1">
    <location>
        <begin position="33"/>
        <end position="78"/>
    </location>
</feature>
<dbReference type="OrthoDB" id="5296at2759"/>
<dbReference type="GO" id="GO:0005737">
    <property type="term" value="C:cytoplasm"/>
    <property type="evidence" value="ECO:0007669"/>
    <property type="project" value="TreeGrafter"/>
</dbReference>
<keyword evidence="3" id="KW-1185">Reference proteome</keyword>
<dbReference type="EMBL" id="PGGS01000524">
    <property type="protein sequence ID" value="PNH03280.1"/>
    <property type="molecule type" value="Genomic_DNA"/>
</dbReference>
<dbReference type="Gene3D" id="3.40.50.720">
    <property type="entry name" value="NAD(P)-binding Rossmann-like Domain"/>
    <property type="match status" value="1"/>
</dbReference>
<evidence type="ECO:0000313" key="2">
    <source>
        <dbReference type="EMBL" id="PNH03280.1"/>
    </source>
</evidence>
<dbReference type="SUPFAM" id="SSF51735">
    <property type="entry name" value="NAD(P)-binding Rossmann-fold domains"/>
    <property type="match status" value="1"/>
</dbReference>